<dbReference type="InterPro" id="IPR038765">
    <property type="entry name" value="Papain-like_cys_pep_sf"/>
</dbReference>
<dbReference type="Proteomes" id="UP001141458">
    <property type="component" value="Unassembled WGS sequence"/>
</dbReference>
<proteinExistence type="predicted"/>
<protein>
    <submittedName>
        <fullName evidence="2">Transglutaminase-like domain-containing protein</fullName>
    </submittedName>
</protein>
<dbReference type="RefSeq" id="WP_269720736.1">
    <property type="nucleotide sequence ID" value="NZ_CP101408.1"/>
</dbReference>
<comment type="caution">
    <text evidence="2">The sequence shown here is derived from an EMBL/GenBank/DDBJ whole genome shotgun (WGS) entry which is preliminary data.</text>
</comment>
<evidence type="ECO:0000259" key="1">
    <source>
        <dbReference type="Pfam" id="PF01841"/>
    </source>
</evidence>
<dbReference type="EMBL" id="JANDZV010000002">
    <property type="protein sequence ID" value="MCZ7407493.1"/>
    <property type="molecule type" value="Genomic_DNA"/>
</dbReference>
<feature type="domain" description="Transglutaminase-like" evidence="1">
    <location>
        <begin position="28"/>
        <end position="116"/>
    </location>
</feature>
<name>A0A9X3K937_9FIRM</name>
<sequence length="285" mass="33533">MTYIHSDDKVIDEFIQKNIKDRSSIKAVCEELFNWFDKNVRYSRLNAPFFPLQRSDLDVISMQAGTCGDYSNLLVSVFQKLGYEAKYAYIHKDCYGDEQDHICAAVRDNNKWILIEATLPYRKWHGFNCQHQEYELLSPDDFEDKMKKEESYWMSVANKYGNELLAGLLYAPWIHEEIIKQSDSILESVFFTLLLDEQKNKTIYAYYKKYTKESGTIPIMCIISNGTQKYCFSCKTSTNIWDNEQWSEEYLESDIPSKFNTDTLYELKNCISKFLLDIDKVLSDL</sequence>
<reference evidence="2" key="1">
    <citation type="submission" date="2022-07" db="EMBL/GenBank/DDBJ databases">
        <title>Parvimonas micra travels from the subgingival sulcus of the human oral cavity to the colorectal adenocarcinoma.</title>
        <authorList>
            <person name="Conde-Perez K."/>
            <person name="Buetas E."/>
            <person name="Aja-Macaya P."/>
            <person name="Martin-De Arribas E."/>
            <person name="Iglesias-Corras I."/>
            <person name="Trigo-Tasende N."/>
            <person name="Nasser-Ali M."/>
            <person name="Estevez L.S."/>
            <person name="Rumbo-Feal S."/>
            <person name="Otero-Alen B."/>
            <person name="Noguera J.F."/>
            <person name="Concha A."/>
            <person name="Pardinas-Lopez S."/>
            <person name="Carda-Dieguez M."/>
            <person name="Gomez-Randulfe I."/>
            <person name="Martinez-Lago N."/>
            <person name="Ladra S."/>
            <person name="Aparicio L.A."/>
            <person name="Bou G."/>
            <person name="Mira A."/>
            <person name="Vallejo J.A."/>
            <person name="Poza M."/>
        </authorList>
    </citation>
    <scope>NUCLEOTIDE SEQUENCE</scope>
    <source>
        <strain evidence="2">PM79KC-AC-4</strain>
    </source>
</reference>
<evidence type="ECO:0000313" key="2">
    <source>
        <dbReference type="EMBL" id="MCZ7407493.1"/>
    </source>
</evidence>
<accession>A0A9X3K937</accession>
<dbReference type="InterPro" id="IPR002931">
    <property type="entry name" value="Transglutaminase-like"/>
</dbReference>
<evidence type="ECO:0000313" key="3">
    <source>
        <dbReference type="Proteomes" id="UP001141458"/>
    </source>
</evidence>
<dbReference type="AlphaFoldDB" id="A0A9X3K937"/>
<gene>
    <name evidence="2" type="ORF">NND69_03830</name>
</gene>
<organism evidence="2 3">
    <name type="scientific">Parvimonas micra</name>
    <dbReference type="NCBI Taxonomy" id="33033"/>
    <lineage>
        <taxon>Bacteria</taxon>
        <taxon>Bacillati</taxon>
        <taxon>Bacillota</taxon>
        <taxon>Tissierellia</taxon>
        <taxon>Tissierellales</taxon>
        <taxon>Peptoniphilaceae</taxon>
        <taxon>Parvimonas</taxon>
    </lineage>
</organism>
<dbReference type="Pfam" id="PF01841">
    <property type="entry name" value="Transglut_core"/>
    <property type="match status" value="1"/>
</dbReference>
<dbReference type="Gene3D" id="3.10.620.30">
    <property type="match status" value="1"/>
</dbReference>
<dbReference type="SUPFAM" id="SSF54001">
    <property type="entry name" value="Cysteine proteinases"/>
    <property type="match status" value="1"/>
</dbReference>